<dbReference type="HOGENOM" id="CLU_076318_0_0_6"/>
<dbReference type="KEGG" id="saga:M5M_05440"/>
<dbReference type="EMBL" id="CP003746">
    <property type="protein sequence ID" value="AFU98293.1"/>
    <property type="molecule type" value="Genomic_DNA"/>
</dbReference>
<dbReference type="RefSeq" id="WP_015046466.1">
    <property type="nucleotide sequence ID" value="NC_018868.3"/>
</dbReference>
<name>K4KJV2_SIMAS</name>
<evidence type="ECO:0000313" key="3">
    <source>
        <dbReference type="Proteomes" id="UP000000466"/>
    </source>
</evidence>
<protein>
    <recommendedName>
        <fullName evidence="1">DUF1722 domain-containing protein</fullName>
    </recommendedName>
</protein>
<dbReference type="PANTHER" id="PTHR30087:SF0">
    <property type="entry name" value="INNER MEMBRANE PROTEIN"/>
    <property type="match status" value="1"/>
</dbReference>
<dbReference type="Proteomes" id="UP000000466">
    <property type="component" value="Chromosome"/>
</dbReference>
<evidence type="ECO:0000259" key="1">
    <source>
        <dbReference type="Pfam" id="PF08349"/>
    </source>
</evidence>
<dbReference type="PANTHER" id="PTHR30087">
    <property type="entry name" value="INNER MEMBRANE PROTEIN"/>
    <property type="match status" value="1"/>
</dbReference>
<feature type="domain" description="DUF1722" evidence="1">
    <location>
        <begin position="207"/>
        <end position="322"/>
    </location>
</feature>
<dbReference type="Pfam" id="PF08349">
    <property type="entry name" value="DUF1722"/>
    <property type="match status" value="1"/>
</dbReference>
<accession>K4KJV2</accession>
<organism evidence="2 3">
    <name type="scientific">Simiduia agarivorans (strain DSM 21679 / JCM 13881 / BCRC 17597 / SA1)</name>
    <dbReference type="NCBI Taxonomy" id="1117647"/>
    <lineage>
        <taxon>Bacteria</taxon>
        <taxon>Pseudomonadati</taxon>
        <taxon>Pseudomonadota</taxon>
        <taxon>Gammaproteobacteria</taxon>
        <taxon>Cellvibrionales</taxon>
        <taxon>Cellvibrionaceae</taxon>
        <taxon>Simiduia</taxon>
    </lineage>
</organism>
<sequence length="332" mass="37135">MKSQQSTANAQSERFKIGISACLMGHEVRFNAGHKRHGFCADQLVNIANLVPMCPEVAIGLPTPRPAIRQVHRDDVIAVEWSKPKAGDEVVDFAPALAAKASEFLAAHDDLDGYIFMNDSPSCGSVNVKTYRTNGYQATRKGVGVYAAGIMAAAPLMPVEDAGRLNDPVIRENFMVRLGVYRAWRLLKLSRETLTMGDLIRFYSPYKYLLMAHSQTAYKAVGRLLANHDRKPVNILADEFIAVLMDGFKVLANRKSHSNVLLHMLGYFKKHLSQDDRQEMLSHIDQYRLGITPLVTPLVLMKHHVKRLPGNYLSEQKYWQPHDAGLGLRSAI</sequence>
<dbReference type="eggNOG" id="COG3272">
    <property type="taxonomic scope" value="Bacteria"/>
</dbReference>
<gene>
    <name evidence="2" type="ordered locus">M5M_05440</name>
</gene>
<reference evidence="2 3" key="1">
    <citation type="journal article" date="2013" name="Genome Announc.">
        <title>Complete genome sequence of Simiduia agarivorans SA1(T), a marine bacterium able to degrade a variety of polysaccharides.</title>
        <authorList>
            <person name="Lin S.Y."/>
            <person name="Shieh W.Y."/>
            <person name="Chen J.S."/>
            <person name="Tang S.L."/>
        </authorList>
    </citation>
    <scope>NUCLEOTIDE SEQUENCE [LARGE SCALE GENOMIC DNA]</scope>
    <source>
        <strain evidence="3">DSM 21679 / JCM 13881 / BCRC 17597 / SA1</strain>
    </source>
</reference>
<evidence type="ECO:0000313" key="2">
    <source>
        <dbReference type="EMBL" id="AFU98293.1"/>
    </source>
</evidence>
<dbReference type="OrthoDB" id="495783at2"/>
<dbReference type="InterPro" id="IPR013560">
    <property type="entry name" value="DUF1722"/>
</dbReference>
<dbReference type="STRING" id="1117647.M5M_05440"/>
<keyword evidence="3" id="KW-1185">Reference proteome</keyword>
<dbReference type="eggNOG" id="COG1683">
    <property type="taxonomic scope" value="Bacteria"/>
</dbReference>
<dbReference type="Pfam" id="PF04463">
    <property type="entry name" value="2-thiour_desulf"/>
    <property type="match status" value="1"/>
</dbReference>
<dbReference type="AlphaFoldDB" id="K4KJV2"/>
<proteinExistence type="predicted"/>
<dbReference type="InterPro" id="IPR007553">
    <property type="entry name" value="2-thiour_desulf"/>
</dbReference>